<dbReference type="PANTHER" id="PTHR43157:SF31">
    <property type="entry name" value="PHOSPHATIDYLINOSITOL-GLYCAN BIOSYNTHESIS CLASS F PROTEIN"/>
    <property type="match status" value="1"/>
</dbReference>
<dbReference type="PANTHER" id="PTHR43157">
    <property type="entry name" value="PHOSPHATIDYLINOSITOL-GLYCAN BIOSYNTHESIS CLASS F PROTEIN-RELATED"/>
    <property type="match status" value="1"/>
</dbReference>
<evidence type="ECO:0000313" key="4">
    <source>
        <dbReference type="Proteomes" id="UP001431429"/>
    </source>
</evidence>
<dbReference type="Gene3D" id="3.40.50.720">
    <property type="entry name" value="NAD(P)-binding Rossmann-like Domain"/>
    <property type="match status" value="1"/>
</dbReference>
<accession>A0ABT0V0B5</accession>
<keyword evidence="1" id="KW-0560">Oxidoreductase</keyword>
<dbReference type="EMBL" id="JAMQAW010000083">
    <property type="protein sequence ID" value="MCM2393654.1"/>
    <property type="molecule type" value="Genomic_DNA"/>
</dbReference>
<proteinExistence type="inferred from homology"/>
<gene>
    <name evidence="3" type="ORF">NBG84_36210</name>
</gene>
<protein>
    <submittedName>
        <fullName evidence="3">SDR family NAD(P)-dependent oxidoreductase</fullName>
    </submittedName>
</protein>
<dbReference type="RefSeq" id="WP_250923951.1">
    <property type="nucleotide sequence ID" value="NZ_JAMQAW010000083.1"/>
</dbReference>
<organism evidence="3 4">
    <name type="scientific">Streptomyces albipurpureus</name>
    <dbReference type="NCBI Taxonomy" id="2897419"/>
    <lineage>
        <taxon>Bacteria</taxon>
        <taxon>Bacillati</taxon>
        <taxon>Actinomycetota</taxon>
        <taxon>Actinomycetes</taxon>
        <taxon>Kitasatosporales</taxon>
        <taxon>Streptomycetaceae</taxon>
        <taxon>Streptomyces</taxon>
    </lineage>
</organism>
<dbReference type="InterPro" id="IPR002347">
    <property type="entry name" value="SDR_fam"/>
</dbReference>
<evidence type="ECO:0000256" key="2">
    <source>
        <dbReference type="RuleBase" id="RU000363"/>
    </source>
</evidence>
<name>A0ABT0V0B5_9ACTN</name>
<dbReference type="InterPro" id="IPR036291">
    <property type="entry name" value="NAD(P)-bd_dom_sf"/>
</dbReference>
<dbReference type="Proteomes" id="UP001431429">
    <property type="component" value="Unassembled WGS sequence"/>
</dbReference>
<dbReference type="PRINTS" id="PR00080">
    <property type="entry name" value="SDRFAMILY"/>
</dbReference>
<keyword evidence="4" id="KW-1185">Reference proteome</keyword>
<dbReference type="PRINTS" id="PR00081">
    <property type="entry name" value="GDHRDH"/>
</dbReference>
<comment type="caution">
    <text evidence="3">The sequence shown here is derived from an EMBL/GenBank/DDBJ whole genome shotgun (WGS) entry which is preliminary data.</text>
</comment>
<reference evidence="3" key="1">
    <citation type="submission" date="2022-06" db="EMBL/GenBank/DDBJ databases">
        <title>Genome public.</title>
        <authorList>
            <person name="Sun Q."/>
        </authorList>
    </citation>
    <scope>NUCLEOTIDE SEQUENCE</scope>
    <source>
        <strain evidence="3">CWNU-1</strain>
    </source>
</reference>
<sequence length="299" mass="31633">MKDDRTGPDLTGRKVLVTGATSGIGRATAEALAGRGATVILVARDHDRGEAVRREIAGATGNPAVEVRLADLSSQHSVHRLARAVIADHDRLHVLVNNAGVSNPRRRETADGLEETLAINHLAPFLLTHLLLPTLRASGPARVITVSSAAQAMGRIDLDDLQSTRGYAQQRAYNQSKLANVLFTYELARRLEADGVGGPGGVSAVAVEPGFVRTSMRPPFPYSMFAALRTSADNGARASVALAGADRLDTDNGVFFGRKGNPVRTARISYDTALAGRLWNASAELTARAPSLPGHPETP</sequence>
<evidence type="ECO:0000256" key="1">
    <source>
        <dbReference type="ARBA" id="ARBA00023002"/>
    </source>
</evidence>
<dbReference type="Pfam" id="PF00106">
    <property type="entry name" value="adh_short"/>
    <property type="match status" value="1"/>
</dbReference>
<dbReference type="SUPFAM" id="SSF51735">
    <property type="entry name" value="NAD(P)-binding Rossmann-fold domains"/>
    <property type="match status" value="1"/>
</dbReference>
<evidence type="ECO:0000313" key="3">
    <source>
        <dbReference type="EMBL" id="MCM2393654.1"/>
    </source>
</evidence>
<comment type="similarity">
    <text evidence="2">Belongs to the short-chain dehydrogenases/reductases (SDR) family.</text>
</comment>